<name>A0A8M8UZ97_SESIN</name>
<comment type="similarity">
    <text evidence="1">Belongs to the PPR family. P subfamily.</text>
</comment>
<sequence length="636" mass="72106">MWAVRRASIHLSFCLDFAGAKERNRGLSSGTARVCCGKSEIARWCLENYNAGITKPQGKLCDGLLSSKRFYNTQSSCSKSQSEIRNFSSKAGARNSEQEDDDLEDGFSDLEKPSYVAQESTSGDESERDDDLISRSELSEEEDVAEDTQNELEVLGTETDVEEKKSPKISAMTKAILDAPASSVSTVLDKWVEEGNEVTQIEVSLTMFQLRIRRFFTKALQLSEWVESTRHLEFNEKNYASRLDLIAKVRGISKAEEYLKQIPKSFRGEIVYRTLLANYVSCTNVKKSEELFNKIKELEFPMSCFTYNQMLILYKRVDKKKIADVLLLMEKENIKPTIFTYQILIDVKGQSNDIIGMEQIVETLKAEGLEPNSKIQTSLARYYAIGGLKDKAEAILKEMEGGDIKKKRRVRYLLLPIYASLGWEDEVERIWKVCEPNPQVRECMAAIEAWGQLERIENAEAAFDKLLEKVKKPTSRHFAALMKVYTDNKILAKGKDLVKRMADSGLRVGPLACNAVVKLYVRAGEVERAVSILNKAIKQKTGRLLFSSYLTIMDKYADRGDIHSAEKIFLMMRQAGYTARLQQYQSLLHAYINAKAPAYGFSDRMKADNIFPNKALASQLARANAFRKSELTELLE</sequence>
<feature type="compositionally biased region" description="Acidic residues" evidence="3">
    <location>
        <begin position="139"/>
        <end position="149"/>
    </location>
</feature>
<dbReference type="InterPro" id="IPR011990">
    <property type="entry name" value="TPR-like_helical_dom_sf"/>
</dbReference>
<evidence type="ECO:0000256" key="3">
    <source>
        <dbReference type="SAM" id="MobiDB-lite"/>
    </source>
</evidence>
<dbReference type="RefSeq" id="XP_020549241.1">
    <property type="nucleotide sequence ID" value="XM_020693582.1"/>
</dbReference>
<dbReference type="GO" id="GO:0005739">
    <property type="term" value="C:mitochondrion"/>
    <property type="evidence" value="ECO:0007669"/>
    <property type="project" value="TreeGrafter"/>
</dbReference>
<protein>
    <submittedName>
        <fullName evidence="5">Pentatricopeptide repeat-containing protein At1g80270, mitochondrial isoform X1</fullName>
    </submittedName>
</protein>
<feature type="compositionally biased region" description="Acidic residues" evidence="3">
    <location>
        <begin position="98"/>
        <end position="108"/>
    </location>
</feature>
<dbReference type="GO" id="GO:0003729">
    <property type="term" value="F:mRNA binding"/>
    <property type="evidence" value="ECO:0007669"/>
    <property type="project" value="UniProtKB-ARBA"/>
</dbReference>
<evidence type="ECO:0000313" key="4">
    <source>
        <dbReference type="Proteomes" id="UP000504604"/>
    </source>
</evidence>
<dbReference type="GeneID" id="105159917"/>
<feature type="region of interest" description="Disordered" evidence="3">
    <location>
        <begin position="88"/>
        <end position="149"/>
    </location>
</feature>
<dbReference type="OrthoDB" id="739241at2759"/>
<dbReference type="InterPro" id="IPR002885">
    <property type="entry name" value="PPR_rpt"/>
</dbReference>
<gene>
    <name evidence="5" type="primary">LOC105159917</name>
</gene>
<organism evidence="4 5">
    <name type="scientific">Sesamum indicum</name>
    <name type="common">Oriental sesame</name>
    <name type="synonym">Sesamum orientale</name>
    <dbReference type="NCBI Taxonomy" id="4182"/>
    <lineage>
        <taxon>Eukaryota</taxon>
        <taxon>Viridiplantae</taxon>
        <taxon>Streptophyta</taxon>
        <taxon>Embryophyta</taxon>
        <taxon>Tracheophyta</taxon>
        <taxon>Spermatophyta</taxon>
        <taxon>Magnoliopsida</taxon>
        <taxon>eudicotyledons</taxon>
        <taxon>Gunneridae</taxon>
        <taxon>Pentapetalae</taxon>
        <taxon>asterids</taxon>
        <taxon>lamiids</taxon>
        <taxon>Lamiales</taxon>
        <taxon>Pedaliaceae</taxon>
        <taxon>Sesamum</taxon>
    </lineage>
</organism>
<proteinExistence type="inferred from homology"/>
<dbReference type="Pfam" id="PF13812">
    <property type="entry name" value="PPR_3"/>
    <property type="match status" value="1"/>
</dbReference>
<evidence type="ECO:0000313" key="5">
    <source>
        <dbReference type="RefSeq" id="XP_020549241.1"/>
    </source>
</evidence>
<keyword evidence="2" id="KW-0677">Repeat</keyword>
<dbReference type="Proteomes" id="UP000504604">
    <property type="component" value="Linkage group LG4"/>
</dbReference>
<evidence type="ECO:0000256" key="2">
    <source>
        <dbReference type="ARBA" id="ARBA00022737"/>
    </source>
</evidence>
<dbReference type="PANTHER" id="PTHR45717:SF15">
    <property type="entry name" value="AGL218WP"/>
    <property type="match status" value="1"/>
</dbReference>
<keyword evidence="4" id="KW-1185">Reference proteome</keyword>
<dbReference type="Pfam" id="PF01535">
    <property type="entry name" value="PPR"/>
    <property type="match status" value="2"/>
</dbReference>
<accession>A0A8M8UZ97</accession>
<dbReference type="AlphaFoldDB" id="A0A8M8UZ97"/>
<evidence type="ECO:0000256" key="1">
    <source>
        <dbReference type="ARBA" id="ARBA00007626"/>
    </source>
</evidence>
<reference evidence="5" key="1">
    <citation type="submission" date="2025-08" db="UniProtKB">
        <authorList>
            <consortium name="RefSeq"/>
        </authorList>
    </citation>
    <scope>IDENTIFICATION</scope>
</reference>
<dbReference type="Gene3D" id="1.25.40.10">
    <property type="entry name" value="Tetratricopeptide repeat domain"/>
    <property type="match status" value="2"/>
</dbReference>
<dbReference type="PANTHER" id="PTHR45717">
    <property type="entry name" value="OS12G0527900 PROTEIN"/>
    <property type="match status" value="1"/>
</dbReference>